<comment type="caution">
    <text evidence="2">The sequence shown here is derived from an EMBL/GenBank/DDBJ whole genome shotgun (WGS) entry which is preliminary data.</text>
</comment>
<evidence type="ECO:0000313" key="3">
    <source>
        <dbReference type="Proteomes" id="UP001527057"/>
    </source>
</evidence>
<feature type="transmembrane region" description="Helical" evidence="1">
    <location>
        <begin position="125"/>
        <end position="158"/>
    </location>
</feature>
<sequence>MMNKISKLISIVICLSLVITLFFQFPNKTEAVTTKDFHVLEDSNEKYVISQEQDGVTGILTLNKKTVEISYQTEEIGSEGEKVSKDYEVDLQTLLNDNLDVTFKDTKDDKKYEVNSEDIQASFAFVIPIGIAIGAVLLEHLLALGLAVTVVGVTYIAYSEFIKRKDNKHNHFIAYRDKDKPHLFIGKGISRANAVKRLAQKKDTWSTSKSNAQSIAKAASPIGKVIGAEIDKKGKNKHYHYHPVYKLKGKYERTGAHAFFGAPR</sequence>
<keyword evidence="1" id="KW-1133">Transmembrane helix</keyword>
<gene>
    <name evidence="2" type="ORF">M5W27_00375</name>
</gene>
<dbReference type="RefSeq" id="WP_083381106.1">
    <property type="nucleotide sequence ID" value="NZ_CP017786.1"/>
</dbReference>
<accession>A0ABT4EX08</accession>
<name>A0ABT4EX08_9BACI</name>
<dbReference type="Proteomes" id="UP001527057">
    <property type="component" value="Unassembled WGS sequence"/>
</dbReference>
<dbReference type="EMBL" id="JAMDMH010000003">
    <property type="protein sequence ID" value="MCY9574287.1"/>
    <property type="molecule type" value="Genomic_DNA"/>
</dbReference>
<keyword evidence="1" id="KW-0472">Membrane</keyword>
<keyword evidence="3" id="KW-1185">Reference proteome</keyword>
<evidence type="ECO:0000256" key="1">
    <source>
        <dbReference type="SAM" id="Phobius"/>
    </source>
</evidence>
<keyword evidence="1" id="KW-0812">Transmembrane</keyword>
<protein>
    <submittedName>
        <fullName evidence="2">SAR2788 family putative toxin</fullName>
    </submittedName>
</protein>
<dbReference type="NCBIfam" id="NF038340">
    <property type="entry name" value="SAR2788_fam"/>
    <property type="match status" value="1"/>
</dbReference>
<organism evidence="2 3">
    <name type="scientific">Bacillus xiamenensis</name>
    <dbReference type="NCBI Taxonomy" id="1178537"/>
    <lineage>
        <taxon>Bacteria</taxon>
        <taxon>Bacillati</taxon>
        <taxon>Bacillota</taxon>
        <taxon>Bacilli</taxon>
        <taxon>Bacillales</taxon>
        <taxon>Bacillaceae</taxon>
        <taxon>Bacillus</taxon>
    </lineage>
</organism>
<reference evidence="2 3" key="1">
    <citation type="submission" date="2022-05" db="EMBL/GenBank/DDBJ databases">
        <title>Genome Sequencing of Bee-Associated Microbes.</title>
        <authorList>
            <person name="Dunlap C."/>
        </authorList>
    </citation>
    <scope>NUCLEOTIDE SEQUENCE [LARGE SCALE GENOMIC DNA]</scope>
    <source>
        <strain evidence="2 3">CBP-1093</strain>
    </source>
</reference>
<proteinExistence type="predicted"/>
<evidence type="ECO:0000313" key="2">
    <source>
        <dbReference type="EMBL" id="MCY9574287.1"/>
    </source>
</evidence>